<dbReference type="SMART" id="SM00895">
    <property type="entry name" value="FCD"/>
    <property type="match status" value="1"/>
</dbReference>
<dbReference type="SUPFAM" id="SSF46785">
    <property type="entry name" value="Winged helix' DNA-binding domain"/>
    <property type="match status" value="1"/>
</dbReference>
<feature type="compositionally biased region" description="Basic and acidic residues" evidence="4">
    <location>
        <begin position="21"/>
        <end position="43"/>
    </location>
</feature>
<dbReference type="Gene3D" id="1.10.10.10">
    <property type="entry name" value="Winged helix-like DNA-binding domain superfamily/Winged helix DNA-binding domain"/>
    <property type="match status" value="1"/>
</dbReference>
<gene>
    <name evidence="6" type="ORF">AB5J56_33455</name>
</gene>
<dbReference type="Gene3D" id="1.20.120.530">
    <property type="entry name" value="GntR ligand-binding domain-like"/>
    <property type="match status" value="1"/>
</dbReference>
<dbReference type="InterPro" id="IPR036390">
    <property type="entry name" value="WH_DNA-bd_sf"/>
</dbReference>
<dbReference type="PANTHER" id="PTHR43537:SF5">
    <property type="entry name" value="UXU OPERON TRANSCRIPTIONAL REGULATOR"/>
    <property type="match status" value="1"/>
</dbReference>
<dbReference type="InterPro" id="IPR000524">
    <property type="entry name" value="Tscrpt_reg_HTH_GntR"/>
</dbReference>
<evidence type="ECO:0000259" key="5">
    <source>
        <dbReference type="PROSITE" id="PS50949"/>
    </source>
</evidence>
<keyword evidence="1" id="KW-0805">Transcription regulation</keyword>
<dbReference type="SUPFAM" id="SSF48008">
    <property type="entry name" value="GntR ligand-binding domain-like"/>
    <property type="match status" value="1"/>
</dbReference>
<dbReference type="EMBL" id="CP163435">
    <property type="protein sequence ID" value="XDQ29306.1"/>
    <property type="molecule type" value="Genomic_DNA"/>
</dbReference>
<dbReference type="AlphaFoldDB" id="A0AB39PGP2"/>
<feature type="compositionally biased region" description="Pro residues" evidence="4">
    <location>
        <begin position="1"/>
        <end position="10"/>
    </location>
</feature>
<dbReference type="Pfam" id="PF07729">
    <property type="entry name" value="FCD"/>
    <property type="match status" value="1"/>
</dbReference>
<evidence type="ECO:0000313" key="6">
    <source>
        <dbReference type="EMBL" id="XDQ29306.1"/>
    </source>
</evidence>
<organism evidence="6">
    <name type="scientific">Streptomyces sp. R21</name>
    <dbReference type="NCBI Taxonomy" id="3238627"/>
    <lineage>
        <taxon>Bacteria</taxon>
        <taxon>Bacillati</taxon>
        <taxon>Actinomycetota</taxon>
        <taxon>Actinomycetes</taxon>
        <taxon>Kitasatosporales</taxon>
        <taxon>Streptomycetaceae</taxon>
        <taxon>Streptomyces</taxon>
    </lineage>
</organism>
<proteinExistence type="predicted"/>
<dbReference type="InterPro" id="IPR008920">
    <property type="entry name" value="TF_FadR/GntR_C"/>
</dbReference>
<dbReference type="PANTHER" id="PTHR43537">
    <property type="entry name" value="TRANSCRIPTIONAL REGULATOR, GNTR FAMILY"/>
    <property type="match status" value="1"/>
</dbReference>
<sequence>MTKIEPPGPGREPAGAGREPVGAEREPSDSDTGREPLSPEREPLGAVRARVLATLRQEIIAGRLRPGDRLVERELADRFGVSRVPVREAIRALVAEGFVLFETPRRTVVRRLTPTDVAELFELREALEVYAAGLAASRATPQALAELAELLDDAAVATDAKDAEAITDINTRFHDRILALAGNSLLISVMEPVDGRLRWLTRQNEEWPQLLTEHRELYESIASGNPERARAHALAHVQANYRSTVQHLFGEESTAVADSPKTSETSEPSEGDV</sequence>
<dbReference type="Pfam" id="PF00392">
    <property type="entry name" value="GntR"/>
    <property type="match status" value="1"/>
</dbReference>
<dbReference type="SMART" id="SM00345">
    <property type="entry name" value="HTH_GNTR"/>
    <property type="match status" value="1"/>
</dbReference>
<reference evidence="6" key="1">
    <citation type="submission" date="2024-07" db="EMBL/GenBank/DDBJ databases">
        <authorList>
            <person name="Yu S.T."/>
        </authorList>
    </citation>
    <scope>NUCLEOTIDE SEQUENCE</scope>
    <source>
        <strain evidence="6">R21</strain>
    </source>
</reference>
<keyword evidence="3" id="KW-0804">Transcription</keyword>
<accession>A0AB39PGP2</accession>
<evidence type="ECO:0000256" key="3">
    <source>
        <dbReference type="ARBA" id="ARBA00023163"/>
    </source>
</evidence>
<evidence type="ECO:0000256" key="4">
    <source>
        <dbReference type="SAM" id="MobiDB-lite"/>
    </source>
</evidence>
<feature type="domain" description="HTH gntR-type" evidence="5">
    <location>
        <begin position="45"/>
        <end position="112"/>
    </location>
</feature>
<evidence type="ECO:0000256" key="2">
    <source>
        <dbReference type="ARBA" id="ARBA00023125"/>
    </source>
</evidence>
<keyword evidence="2" id="KW-0238">DNA-binding</keyword>
<dbReference type="PROSITE" id="PS50949">
    <property type="entry name" value="HTH_GNTR"/>
    <property type="match status" value="1"/>
</dbReference>
<dbReference type="GO" id="GO:0003700">
    <property type="term" value="F:DNA-binding transcription factor activity"/>
    <property type="evidence" value="ECO:0007669"/>
    <property type="project" value="InterPro"/>
</dbReference>
<name>A0AB39PGP2_9ACTN</name>
<evidence type="ECO:0000256" key="1">
    <source>
        <dbReference type="ARBA" id="ARBA00023015"/>
    </source>
</evidence>
<dbReference type="PRINTS" id="PR00035">
    <property type="entry name" value="HTHGNTR"/>
</dbReference>
<dbReference type="CDD" id="cd07377">
    <property type="entry name" value="WHTH_GntR"/>
    <property type="match status" value="1"/>
</dbReference>
<dbReference type="InterPro" id="IPR011711">
    <property type="entry name" value="GntR_C"/>
</dbReference>
<protein>
    <submittedName>
        <fullName evidence="6">GntR family transcriptional regulator</fullName>
    </submittedName>
</protein>
<feature type="region of interest" description="Disordered" evidence="4">
    <location>
        <begin position="251"/>
        <end position="273"/>
    </location>
</feature>
<dbReference type="GO" id="GO:0003677">
    <property type="term" value="F:DNA binding"/>
    <property type="evidence" value="ECO:0007669"/>
    <property type="project" value="UniProtKB-KW"/>
</dbReference>
<feature type="region of interest" description="Disordered" evidence="4">
    <location>
        <begin position="1"/>
        <end position="43"/>
    </location>
</feature>
<dbReference type="RefSeq" id="WP_369238181.1">
    <property type="nucleotide sequence ID" value="NZ_CP163435.1"/>
</dbReference>
<dbReference type="InterPro" id="IPR036388">
    <property type="entry name" value="WH-like_DNA-bd_sf"/>
</dbReference>
<feature type="compositionally biased region" description="Low complexity" evidence="4">
    <location>
        <begin position="11"/>
        <end position="20"/>
    </location>
</feature>